<evidence type="ECO:0000259" key="2">
    <source>
        <dbReference type="Pfam" id="PF02657"/>
    </source>
</evidence>
<dbReference type="Proteomes" id="UP000427716">
    <property type="component" value="Chromosome"/>
</dbReference>
<dbReference type="PANTHER" id="PTHR43597:SF5">
    <property type="entry name" value="SUFE-LIKE PROTEIN 2, CHLOROPLASTIC"/>
    <property type="match status" value="1"/>
</dbReference>
<reference evidence="3 4" key="1">
    <citation type="submission" date="2019-11" db="EMBL/GenBank/DDBJ databases">
        <authorList>
            <person name="Zhang J."/>
            <person name="Sun C."/>
        </authorList>
    </citation>
    <scope>NUCLEOTIDE SEQUENCE [LARGE SCALE GENOMIC DNA]</scope>
    <source>
        <strain evidence="4">sp2</strain>
    </source>
</reference>
<dbReference type="RefSeq" id="WP_156573907.1">
    <property type="nucleotide sequence ID" value="NZ_CP046415.1"/>
</dbReference>
<dbReference type="EMBL" id="CP046415">
    <property type="protein sequence ID" value="QGT78480.1"/>
    <property type="molecule type" value="Genomic_DNA"/>
</dbReference>
<organism evidence="3 4">
    <name type="scientific">Guyparkeria halophila</name>
    <dbReference type="NCBI Taxonomy" id="47960"/>
    <lineage>
        <taxon>Bacteria</taxon>
        <taxon>Pseudomonadati</taxon>
        <taxon>Pseudomonadota</taxon>
        <taxon>Gammaproteobacteria</taxon>
        <taxon>Chromatiales</taxon>
        <taxon>Thioalkalibacteraceae</taxon>
        <taxon>Guyparkeria</taxon>
    </lineage>
</organism>
<evidence type="ECO:0000313" key="4">
    <source>
        <dbReference type="Proteomes" id="UP000427716"/>
    </source>
</evidence>
<gene>
    <name evidence="3" type="ORF">GM160_05950</name>
</gene>
<dbReference type="Pfam" id="PF02657">
    <property type="entry name" value="SufE"/>
    <property type="match status" value="1"/>
</dbReference>
<dbReference type="KEGG" id="ghl:GM160_05950"/>
<name>A0A6I6CYL1_9GAMM</name>
<dbReference type="InterPro" id="IPR003808">
    <property type="entry name" value="Fe-S_metab-assoc_dom"/>
</dbReference>
<accession>A0A6I6CYL1</accession>
<protein>
    <submittedName>
        <fullName evidence="3">SufE family protein</fullName>
    </submittedName>
</protein>
<proteinExistence type="inferred from homology"/>
<evidence type="ECO:0000256" key="1">
    <source>
        <dbReference type="ARBA" id="ARBA00010282"/>
    </source>
</evidence>
<dbReference type="Gene3D" id="3.90.1010.10">
    <property type="match status" value="1"/>
</dbReference>
<keyword evidence="4" id="KW-1185">Reference proteome</keyword>
<comment type="similarity">
    <text evidence="1">Belongs to the SufE family.</text>
</comment>
<dbReference type="SUPFAM" id="SSF82649">
    <property type="entry name" value="SufE/NifU"/>
    <property type="match status" value="1"/>
</dbReference>
<evidence type="ECO:0000313" key="3">
    <source>
        <dbReference type="EMBL" id="QGT78480.1"/>
    </source>
</evidence>
<sequence length="143" mass="15994">MADQAPSIDAEIQALKDEFAFLGDWTERYQYIMDMGKQMPAFPSEKQDEAHKFHGCQSQVWFDYEWEGDRLDLRGTSDAMIVNGLIALLFRVYSGRTADEILATDGGFIDELGLSAHLSANRATGLSNMIEKIRQLAAERAAA</sequence>
<dbReference type="AlphaFoldDB" id="A0A6I6CYL1"/>
<dbReference type="PANTHER" id="PTHR43597">
    <property type="entry name" value="SULFUR ACCEPTOR PROTEIN CSDE"/>
    <property type="match status" value="1"/>
</dbReference>
<feature type="domain" description="Fe-S metabolism associated" evidence="2">
    <location>
        <begin position="17"/>
        <end position="135"/>
    </location>
</feature>